<dbReference type="Gene3D" id="3.30.930.10">
    <property type="entry name" value="Bira Bifunctional Protein, Domain 2"/>
    <property type="match status" value="1"/>
</dbReference>
<evidence type="ECO:0000313" key="4">
    <source>
        <dbReference type="Proteomes" id="UP000824179"/>
    </source>
</evidence>
<evidence type="ECO:0000259" key="2">
    <source>
        <dbReference type="PROSITE" id="PS51733"/>
    </source>
</evidence>
<sequence length="226" mass="24585">MKIIRLDEADSTNEYLKRANFSGDVCAVAACQTGGRGTKGRSFCSERGGLYVSFQREYYAFPAERAFEIMINACTAVCAALASFGIAPVIRWPNDVLSGGLKISGTLIENTLSNDNISRSIVGIGINVNNALPTELKDIATNMRTILGKRTEVEDVLQALLKQMGRAFSVADYKRYINWFGSEITLLRGDKSERAVALDISPRGELVCLLGGKTVFVSSAEVSLRL</sequence>
<organism evidence="3 4">
    <name type="scientific">Candidatus Coproplasma stercoripullorum</name>
    <dbReference type="NCBI Taxonomy" id="2840751"/>
    <lineage>
        <taxon>Bacteria</taxon>
        <taxon>Bacillati</taxon>
        <taxon>Bacillota</taxon>
        <taxon>Clostridia</taxon>
        <taxon>Eubacteriales</taxon>
        <taxon>Candidatus Coproplasma</taxon>
    </lineage>
</organism>
<dbReference type="EC" id="6.3.4.15" evidence="3"/>
<reference evidence="3" key="1">
    <citation type="submission" date="2020-10" db="EMBL/GenBank/DDBJ databases">
        <authorList>
            <person name="Gilroy R."/>
        </authorList>
    </citation>
    <scope>NUCLEOTIDE SEQUENCE</scope>
    <source>
        <strain evidence="3">ChiW25-3613</strain>
    </source>
</reference>
<evidence type="ECO:0000313" key="3">
    <source>
        <dbReference type="EMBL" id="HIR39650.1"/>
    </source>
</evidence>
<gene>
    <name evidence="3" type="ORF">IAB90_04620</name>
</gene>
<dbReference type="PANTHER" id="PTHR12835">
    <property type="entry name" value="BIOTIN PROTEIN LIGASE"/>
    <property type="match status" value="1"/>
</dbReference>
<protein>
    <submittedName>
        <fullName evidence="3">Biotin--[acetyl-CoA-carboxylase] ligase</fullName>
        <ecNumber evidence="3">6.3.4.15</ecNumber>
    </submittedName>
</protein>
<dbReference type="InterPro" id="IPR004143">
    <property type="entry name" value="BPL_LPL_catalytic"/>
</dbReference>
<dbReference type="GO" id="GO:0005737">
    <property type="term" value="C:cytoplasm"/>
    <property type="evidence" value="ECO:0007669"/>
    <property type="project" value="TreeGrafter"/>
</dbReference>
<name>A0A9D1AG80_9FIRM</name>
<dbReference type="AlphaFoldDB" id="A0A9D1AG80"/>
<dbReference type="PROSITE" id="PS51733">
    <property type="entry name" value="BPL_LPL_CATALYTIC"/>
    <property type="match status" value="1"/>
</dbReference>
<dbReference type="InterPro" id="IPR004408">
    <property type="entry name" value="Biotin_CoA_COase_ligase"/>
</dbReference>
<dbReference type="InterPro" id="IPR045864">
    <property type="entry name" value="aa-tRNA-synth_II/BPL/LPL"/>
</dbReference>
<reference evidence="3" key="2">
    <citation type="journal article" date="2021" name="PeerJ">
        <title>Extensive microbial diversity within the chicken gut microbiome revealed by metagenomics and culture.</title>
        <authorList>
            <person name="Gilroy R."/>
            <person name="Ravi A."/>
            <person name="Getino M."/>
            <person name="Pursley I."/>
            <person name="Horton D.L."/>
            <person name="Alikhan N.F."/>
            <person name="Baker D."/>
            <person name="Gharbi K."/>
            <person name="Hall N."/>
            <person name="Watson M."/>
            <person name="Adriaenssens E.M."/>
            <person name="Foster-Nyarko E."/>
            <person name="Jarju S."/>
            <person name="Secka A."/>
            <person name="Antonio M."/>
            <person name="Oren A."/>
            <person name="Chaudhuri R.R."/>
            <person name="La Ragione R."/>
            <person name="Hildebrand F."/>
            <person name="Pallen M.J."/>
        </authorList>
    </citation>
    <scope>NUCLEOTIDE SEQUENCE</scope>
    <source>
        <strain evidence="3">ChiW25-3613</strain>
    </source>
</reference>
<dbReference type="GO" id="GO:0016740">
    <property type="term" value="F:transferase activity"/>
    <property type="evidence" value="ECO:0007669"/>
    <property type="project" value="UniProtKB-ARBA"/>
</dbReference>
<dbReference type="GO" id="GO:0009249">
    <property type="term" value="P:protein lipoylation"/>
    <property type="evidence" value="ECO:0007669"/>
    <property type="project" value="UniProtKB-ARBA"/>
</dbReference>
<comment type="caution">
    <text evidence="3">The sequence shown here is derived from an EMBL/GenBank/DDBJ whole genome shotgun (WGS) entry which is preliminary data.</text>
</comment>
<dbReference type="CDD" id="cd16442">
    <property type="entry name" value="BPL"/>
    <property type="match status" value="1"/>
</dbReference>
<dbReference type="PANTHER" id="PTHR12835:SF5">
    <property type="entry name" value="BIOTIN--PROTEIN LIGASE"/>
    <property type="match status" value="1"/>
</dbReference>
<dbReference type="EMBL" id="DVHB01000079">
    <property type="protein sequence ID" value="HIR39650.1"/>
    <property type="molecule type" value="Genomic_DNA"/>
</dbReference>
<proteinExistence type="predicted"/>
<dbReference type="GO" id="GO:0004077">
    <property type="term" value="F:biotin--[biotin carboxyl-carrier protein] ligase activity"/>
    <property type="evidence" value="ECO:0007669"/>
    <property type="project" value="UniProtKB-EC"/>
</dbReference>
<dbReference type="Pfam" id="PF03099">
    <property type="entry name" value="BPL_LplA_LipB"/>
    <property type="match status" value="1"/>
</dbReference>
<keyword evidence="1 3" id="KW-0436">Ligase</keyword>
<evidence type="ECO:0000256" key="1">
    <source>
        <dbReference type="ARBA" id="ARBA00022598"/>
    </source>
</evidence>
<dbReference type="SUPFAM" id="SSF55681">
    <property type="entry name" value="Class II aaRS and biotin synthetases"/>
    <property type="match status" value="1"/>
</dbReference>
<dbReference type="Proteomes" id="UP000824179">
    <property type="component" value="Unassembled WGS sequence"/>
</dbReference>
<dbReference type="NCBIfam" id="TIGR00121">
    <property type="entry name" value="birA_ligase"/>
    <property type="match status" value="1"/>
</dbReference>
<feature type="domain" description="BPL/LPL catalytic" evidence="2">
    <location>
        <begin position="1"/>
        <end position="172"/>
    </location>
</feature>
<accession>A0A9D1AG80</accession>